<keyword evidence="11" id="KW-0560">Oxidoreductase</keyword>
<dbReference type="GO" id="GO:0102276">
    <property type="term" value="F:2-oxoglutarate oxygenase/decarboxylase (ethylene-forming) activity"/>
    <property type="evidence" value="ECO:0007669"/>
    <property type="project" value="UniProtKB-EC"/>
</dbReference>
<dbReference type="OrthoDB" id="21825at2"/>
<dbReference type="GO" id="GO:0009693">
    <property type="term" value="P:ethylene biosynthetic process"/>
    <property type="evidence" value="ECO:0007669"/>
    <property type="project" value="UniProtKB-KW"/>
</dbReference>
<dbReference type="Gene3D" id="2.60.120.330">
    <property type="entry name" value="B-lactam Antibiotic, Isopenicillin N Synthase, Chain"/>
    <property type="match status" value="1"/>
</dbReference>
<organism evidence="13 14">
    <name type="scientific">Celeribacter baekdonensis</name>
    <dbReference type="NCBI Taxonomy" id="875171"/>
    <lineage>
        <taxon>Bacteria</taxon>
        <taxon>Pseudomonadati</taxon>
        <taxon>Pseudomonadota</taxon>
        <taxon>Alphaproteobacteria</taxon>
        <taxon>Rhodobacterales</taxon>
        <taxon>Roseobacteraceae</taxon>
        <taxon>Celeribacter</taxon>
    </lineage>
</organism>
<protein>
    <recommendedName>
        <fullName evidence="5">2-oxoglutarate-dependent ethylene/succinate-forming enzyme</fullName>
        <ecNumber evidence="4">1.13.12.19</ecNumber>
        <ecNumber evidence="3">1.14.20.7</ecNumber>
    </recommendedName>
    <alternativeName>
        <fullName evidence="7">2-oxoglutarate dioxygenase (ethylene-forming)</fullName>
    </alternativeName>
    <alternativeName>
        <fullName evidence="8">2-oxoglutarate/L-arginine monooxygenase/decarboxylase (succinate-forming)</fullName>
    </alternativeName>
</protein>
<dbReference type="Pfam" id="PF14226">
    <property type="entry name" value="DIOX_N"/>
    <property type="match status" value="1"/>
</dbReference>
<comment type="cofactor">
    <cofactor evidence="1">
        <name>Fe(2+)</name>
        <dbReference type="ChEBI" id="CHEBI:29033"/>
    </cofactor>
</comment>
<dbReference type="GO" id="GO:0046872">
    <property type="term" value="F:metal ion binding"/>
    <property type="evidence" value="ECO:0007669"/>
    <property type="project" value="UniProtKB-KW"/>
</dbReference>
<dbReference type="EMBL" id="CP028475">
    <property type="protein sequence ID" value="AVW91469.1"/>
    <property type="molecule type" value="Genomic_DNA"/>
</dbReference>
<dbReference type="AlphaFoldDB" id="A0A2R4M2Z0"/>
<feature type="domain" description="Fe2OG dioxygenase" evidence="12">
    <location>
        <begin position="166"/>
        <end position="268"/>
    </location>
</feature>
<evidence type="ECO:0000256" key="2">
    <source>
        <dbReference type="ARBA" id="ARBA00004767"/>
    </source>
</evidence>
<evidence type="ECO:0000256" key="8">
    <source>
        <dbReference type="ARBA" id="ARBA00031282"/>
    </source>
</evidence>
<dbReference type="PRINTS" id="PR00682">
    <property type="entry name" value="IPNSYNTHASE"/>
</dbReference>
<evidence type="ECO:0000259" key="12">
    <source>
        <dbReference type="PROSITE" id="PS51471"/>
    </source>
</evidence>
<dbReference type="InterPro" id="IPR027443">
    <property type="entry name" value="IPNS-like_sf"/>
</dbReference>
<dbReference type="Proteomes" id="UP000241447">
    <property type="component" value="Chromosome"/>
</dbReference>
<dbReference type="KEGG" id="cbak:DA792_10550"/>
<evidence type="ECO:0000256" key="1">
    <source>
        <dbReference type="ARBA" id="ARBA00001954"/>
    </source>
</evidence>
<evidence type="ECO:0000256" key="3">
    <source>
        <dbReference type="ARBA" id="ARBA00012293"/>
    </source>
</evidence>
<proteinExistence type="inferred from homology"/>
<sequence length="308" mass="33542">MDIPVLDWQRFASGKDGDGFVRDLGRACRETGFFLITGHGIAEDLITDVFAKSDAFFARPMAEKAKVDIRNNPHNRGWACEGSEALDETSGQMDRKEAFNVGLDLAADDPRVLNGEPFRGVNVWPEVEGFRDTMLAYYAAVHRLAVALHGAFERDLGLPDGFFAPHFDAPLATLRVLSYPASPDGVGIGAGAHTDYGSVTMLMTDGVGGLQVKPRGQDWIDAPHVPGAFVVNIGDCLMRWSNDIYVSTPHRVLPPKTARRSIAFFLDPNPDSVITALPGTGEAKYAAITGADYLRSRLDATYTQKDIK</sequence>
<dbReference type="PROSITE" id="PS51471">
    <property type="entry name" value="FE2OG_OXY"/>
    <property type="match status" value="1"/>
</dbReference>
<accession>A0A2R4M2Z0</accession>
<dbReference type="InterPro" id="IPR044861">
    <property type="entry name" value="IPNS-like_FE2OG_OXY"/>
</dbReference>
<evidence type="ECO:0000256" key="10">
    <source>
        <dbReference type="ARBA" id="ARBA00049359"/>
    </source>
</evidence>
<comment type="similarity">
    <text evidence="11">Belongs to the iron/ascorbate-dependent oxidoreductase family.</text>
</comment>
<comment type="pathway">
    <text evidence="2">Alkene biosynthesis; ethylene biosynthesis via 2-oxoglutarate.</text>
</comment>
<dbReference type="Pfam" id="PF03171">
    <property type="entry name" value="2OG-FeII_Oxy"/>
    <property type="match status" value="1"/>
</dbReference>
<dbReference type="InterPro" id="IPR005123">
    <property type="entry name" value="Oxoglu/Fe-dep_dioxygenase_dom"/>
</dbReference>
<dbReference type="InterPro" id="IPR026992">
    <property type="entry name" value="DIOX_N"/>
</dbReference>
<evidence type="ECO:0000256" key="6">
    <source>
        <dbReference type="ARBA" id="ARBA00022666"/>
    </source>
</evidence>
<evidence type="ECO:0000256" key="9">
    <source>
        <dbReference type="ARBA" id="ARBA00047725"/>
    </source>
</evidence>
<evidence type="ECO:0000313" key="13">
    <source>
        <dbReference type="EMBL" id="AVW91469.1"/>
    </source>
</evidence>
<comment type="catalytic activity">
    <reaction evidence="9">
        <text>2-oxoglutarate + O2 + 2 H(+) = ethene + 3 CO2 + H2O</text>
        <dbReference type="Rhea" id="RHEA:31523"/>
        <dbReference type="ChEBI" id="CHEBI:15377"/>
        <dbReference type="ChEBI" id="CHEBI:15378"/>
        <dbReference type="ChEBI" id="CHEBI:15379"/>
        <dbReference type="ChEBI" id="CHEBI:16526"/>
        <dbReference type="ChEBI" id="CHEBI:16810"/>
        <dbReference type="ChEBI" id="CHEBI:18153"/>
        <dbReference type="EC" id="1.13.12.19"/>
    </reaction>
</comment>
<evidence type="ECO:0000256" key="5">
    <source>
        <dbReference type="ARBA" id="ARBA00019045"/>
    </source>
</evidence>
<dbReference type="SUPFAM" id="SSF51197">
    <property type="entry name" value="Clavaminate synthase-like"/>
    <property type="match status" value="1"/>
</dbReference>
<comment type="catalytic activity">
    <reaction evidence="10">
        <text>L-arginine + 2-oxoglutarate + O2 = guanidine + L-glutamate 5-semialdehyde + succinate + CO2</text>
        <dbReference type="Rhea" id="RHEA:31535"/>
        <dbReference type="ChEBI" id="CHEBI:15379"/>
        <dbReference type="ChEBI" id="CHEBI:16526"/>
        <dbReference type="ChEBI" id="CHEBI:16810"/>
        <dbReference type="ChEBI" id="CHEBI:30031"/>
        <dbReference type="ChEBI" id="CHEBI:30087"/>
        <dbReference type="ChEBI" id="CHEBI:32682"/>
        <dbReference type="ChEBI" id="CHEBI:58066"/>
        <dbReference type="EC" id="1.14.20.7"/>
    </reaction>
</comment>
<evidence type="ECO:0000313" key="14">
    <source>
        <dbReference type="Proteomes" id="UP000241447"/>
    </source>
</evidence>
<dbReference type="PANTHER" id="PTHR47990">
    <property type="entry name" value="2-OXOGLUTARATE (2OG) AND FE(II)-DEPENDENT OXYGENASE SUPERFAMILY PROTEIN-RELATED"/>
    <property type="match status" value="1"/>
</dbReference>
<name>A0A2R4M2Z0_9RHOB</name>
<evidence type="ECO:0000256" key="11">
    <source>
        <dbReference type="RuleBase" id="RU003682"/>
    </source>
</evidence>
<keyword evidence="6" id="KW-0266">Ethylene biosynthesis</keyword>
<dbReference type="InterPro" id="IPR050231">
    <property type="entry name" value="Iron_ascorbate_oxido_reductase"/>
</dbReference>
<dbReference type="EC" id="1.13.12.19" evidence="4"/>
<dbReference type="RefSeq" id="WP_107719913.1">
    <property type="nucleotide sequence ID" value="NZ_CP028475.1"/>
</dbReference>
<reference evidence="13 14" key="1">
    <citation type="submission" date="2018-03" db="EMBL/GenBank/DDBJ databases">
        <title>The Complete Genome of Celeribacter baekdonensis strain LH4, a Thiosulfate-Oxidizing Alphaproteobacterium Isolated from Gulf of Mexico Continental Slope Sediments.</title>
        <authorList>
            <person name="Flood B.E."/>
            <person name="Bailey J.V."/>
            <person name="Leprich D."/>
        </authorList>
    </citation>
    <scope>NUCLEOTIDE SEQUENCE [LARGE SCALE GENOMIC DNA]</scope>
    <source>
        <strain evidence="13 14">LH4</strain>
    </source>
</reference>
<keyword evidence="11" id="KW-0479">Metal-binding</keyword>
<evidence type="ECO:0000256" key="7">
    <source>
        <dbReference type="ARBA" id="ARBA00031011"/>
    </source>
</evidence>
<evidence type="ECO:0000256" key="4">
    <source>
        <dbReference type="ARBA" id="ARBA00012531"/>
    </source>
</evidence>
<keyword evidence="11" id="KW-0408">Iron</keyword>
<gene>
    <name evidence="13" type="ORF">DA792_10550</name>
</gene>
<dbReference type="EC" id="1.14.20.7" evidence="3"/>